<dbReference type="Gene3D" id="3.30.40.10">
    <property type="entry name" value="Zinc/RING finger domain, C3HC4 (zinc finger)"/>
    <property type="match status" value="1"/>
</dbReference>
<dbReference type="CDD" id="cd16651">
    <property type="entry name" value="SPL-RING_NSE2"/>
    <property type="match status" value="1"/>
</dbReference>
<dbReference type="Proteomes" id="UP000663845">
    <property type="component" value="Unassembled WGS sequence"/>
</dbReference>
<dbReference type="GO" id="GO:0008270">
    <property type="term" value="F:zinc ion binding"/>
    <property type="evidence" value="ECO:0007669"/>
    <property type="project" value="UniProtKB-KW"/>
</dbReference>
<dbReference type="EMBL" id="CAJNOG010000363">
    <property type="protein sequence ID" value="CAF1199346.1"/>
    <property type="molecule type" value="Genomic_DNA"/>
</dbReference>
<dbReference type="Proteomes" id="UP000663844">
    <property type="component" value="Unassembled WGS sequence"/>
</dbReference>
<dbReference type="InterPro" id="IPR003613">
    <property type="entry name" value="Ubox_domain"/>
</dbReference>
<dbReference type="Gene3D" id="3.40.50.410">
    <property type="entry name" value="von Willebrand factor, type A domain"/>
    <property type="match status" value="1"/>
</dbReference>
<keyword evidence="1" id="KW-0479">Metal-binding</keyword>
<dbReference type="SUPFAM" id="SSF57850">
    <property type="entry name" value="RING/U-box"/>
    <property type="match status" value="1"/>
</dbReference>
<dbReference type="PROSITE" id="PS50089">
    <property type="entry name" value="ZF_RING_2"/>
    <property type="match status" value="1"/>
</dbReference>
<dbReference type="InterPro" id="IPR045185">
    <property type="entry name" value="PUB22/23/24-like"/>
</dbReference>
<dbReference type="SMART" id="SM00504">
    <property type="entry name" value="Ubox"/>
    <property type="match status" value="1"/>
</dbReference>
<dbReference type="InterPro" id="IPR013083">
    <property type="entry name" value="Znf_RING/FYVE/PHD"/>
</dbReference>
<evidence type="ECO:0000313" key="8">
    <source>
        <dbReference type="EMBL" id="CAF3712336.1"/>
    </source>
</evidence>
<evidence type="ECO:0000259" key="6">
    <source>
        <dbReference type="PROSITE" id="PS51698"/>
    </source>
</evidence>
<keyword evidence="2 4" id="KW-0863">Zinc-finger</keyword>
<evidence type="ECO:0000256" key="3">
    <source>
        <dbReference type="ARBA" id="ARBA00022833"/>
    </source>
</evidence>
<protein>
    <recommendedName>
        <fullName evidence="10">U-box domain-containing protein</fullName>
    </recommendedName>
</protein>
<dbReference type="InterPro" id="IPR001841">
    <property type="entry name" value="Znf_RING"/>
</dbReference>
<dbReference type="Pfam" id="PF04564">
    <property type="entry name" value="U-box"/>
    <property type="match status" value="1"/>
</dbReference>
<reference evidence="7" key="1">
    <citation type="submission" date="2021-02" db="EMBL/GenBank/DDBJ databases">
        <authorList>
            <person name="Nowell W R."/>
        </authorList>
    </citation>
    <scope>NUCLEOTIDE SEQUENCE</scope>
</reference>
<feature type="domain" description="RING-type" evidence="5">
    <location>
        <begin position="957"/>
        <end position="997"/>
    </location>
</feature>
<dbReference type="InterPro" id="IPR004181">
    <property type="entry name" value="Znf_MIZ"/>
</dbReference>
<evidence type="ECO:0000256" key="2">
    <source>
        <dbReference type="ARBA" id="ARBA00022771"/>
    </source>
</evidence>
<dbReference type="PANTHER" id="PTHR22849:SF132">
    <property type="entry name" value="E3 UBIQUITIN-PROTEIN LIGASE PUB23"/>
    <property type="match status" value="1"/>
</dbReference>
<accession>A0A814W9R9</accession>
<feature type="domain" description="U-box" evidence="6">
    <location>
        <begin position="950"/>
        <end position="1022"/>
    </location>
</feature>
<dbReference type="GO" id="GO:0016567">
    <property type="term" value="P:protein ubiquitination"/>
    <property type="evidence" value="ECO:0007669"/>
    <property type="project" value="InterPro"/>
</dbReference>
<dbReference type="GO" id="GO:0061630">
    <property type="term" value="F:ubiquitin protein ligase activity"/>
    <property type="evidence" value="ECO:0007669"/>
    <property type="project" value="InterPro"/>
</dbReference>
<evidence type="ECO:0000256" key="1">
    <source>
        <dbReference type="ARBA" id="ARBA00022723"/>
    </source>
</evidence>
<proteinExistence type="predicted"/>
<dbReference type="AlphaFoldDB" id="A0A814W9R9"/>
<keyword evidence="3" id="KW-0862">Zinc</keyword>
<sequence length="1022" mass="115171">MLRRTKQMLAMDARQMANSDSFVPVLLLSEENVEQCSQEQFLKIIANFDELCANRSIEERSQYVEQVYHRMLKILSQKTLIPLDHIIAVIKQFIIYYPSMAILTLDELKTVGIEMERRSIIIHFDMSGSMSGSGFAPLVRTVTNFCANLQTQGINIYVSLFGGNVQENVHNVINNRLLTLDEFIKGNYQPNGGTAFCPSFERTKQFPSAYDAIIISDGEFTDDISRLTFQEQCKTVFFVAPPWSPKGVEQKHATAISSCVHANVPYIGIASEQYSQLDTIIEGFIRDHHSFVNLIGYTAVGSYILPSHILAPTQMIRVFNDCSSQGEQSLQIFIKKLLGLFRYLEETAKLNFERCLRGVEFQSIMSLITPLTKTSYSHLETSISCQQLYGYLSKILNTFINEKQKLIRQLAGDIKSKQEINTFWDNAMSFSERSLIIEDNEKKYGSCIGYLDLQVDNLTCTSEILLDALQQLKTIYSPENLDYLSLILDILSSCKINQQPTPGPENSHIPIWKKSDGTIELLSILRMLPSCLQQFQYSRKIPLDNDWTLQPLAASRLAWVMAASSRIFPDFITNALPSLVVPNTILTDLNIDENRSAFWMKIIRELASKLDVPLEILQTIHQILTVHNLKGFLLRLTDGSITYEKQIYENVSPFIDTGEPNAWCIFVDENGNRVDASTGKTIAPTAFVTDPDTVARWYSTNFFMRGAVVRPRYLTLLEHPDLPEGTIELYQTSGKKDVDILRDQLIELSKGSLSSDQINAHIYTIRDRLKSIPCIVWGSNDKIGETIIMAKTACQGASLPTEKVVINISRSVIIDYLTAHCNDAFIAGALRAFSEYSRVAKEQALAGISEVDHVIECGQKTTTIPNYETMRFIHFDKPGVREYLENLQKKFIRSLRSVLTPPQFSSLSTLFKQIESTKPTDEIVSIADLELIPTQAVTTNSTQSSSRTILDQNFFTCPITLDIMDNPVTLAPCGHMFEMDAIVAYLNTAGNTCPICRSAVTNVSPNHTFKNVIEAWVAQQTI</sequence>
<name>A0A814W9R9_9BILA</name>
<evidence type="ECO:0000313" key="7">
    <source>
        <dbReference type="EMBL" id="CAF1199346.1"/>
    </source>
</evidence>
<dbReference type="PANTHER" id="PTHR22849">
    <property type="entry name" value="WDSAM1 PROTEIN"/>
    <property type="match status" value="1"/>
</dbReference>
<dbReference type="SUPFAM" id="SSF53300">
    <property type="entry name" value="vWA-like"/>
    <property type="match status" value="1"/>
</dbReference>
<dbReference type="InterPro" id="IPR036465">
    <property type="entry name" value="vWFA_dom_sf"/>
</dbReference>
<dbReference type="PROSITE" id="PS51698">
    <property type="entry name" value="U_BOX"/>
    <property type="match status" value="1"/>
</dbReference>
<dbReference type="EMBL" id="CAJOAZ010000781">
    <property type="protein sequence ID" value="CAF3712336.1"/>
    <property type="molecule type" value="Genomic_DNA"/>
</dbReference>
<organism evidence="7 9">
    <name type="scientific">Adineta steineri</name>
    <dbReference type="NCBI Taxonomy" id="433720"/>
    <lineage>
        <taxon>Eukaryota</taxon>
        <taxon>Metazoa</taxon>
        <taxon>Spiralia</taxon>
        <taxon>Gnathifera</taxon>
        <taxon>Rotifera</taxon>
        <taxon>Eurotatoria</taxon>
        <taxon>Bdelloidea</taxon>
        <taxon>Adinetida</taxon>
        <taxon>Adinetidae</taxon>
        <taxon>Adineta</taxon>
    </lineage>
</organism>
<evidence type="ECO:0000313" key="9">
    <source>
        <dbReference type="Proteomes" id="UP000663845"/>
    </source>
</evidence>
<gene>
    <name evidence="7" type="ORF">JYZ213_LOCUS26812</name>
    <name evidence="8" type="ORF">OXD698_LOCUS13049</name>
</gene>
<evidence type="ECO:0008006" key="10">
    <source>
        <dbReference type="Google" id="ProtNLM"/>
    </source>
</evidence>
<comment type="caution">
    <text evidence="7">The sequence shown here is derived from an EMBL/GenBank/DDBJ whole genome shotgun (WGS) entry which is preliminary data.</text>
</comment>
<evidence type="ECO:0000256" key="4">
    <source>
        <dbReference type="PROSITE-ProRule" id="PRU00175"/>
    </source>
</evidence>
<evidence type="ECO:0000259" key="5">
    <source>
        <dbReference type="PROSITE" id="PS50089"/>
    </source>
</evidence>